<dbReference type="InterPro" id="IPR008936">
    <property type="entry name" value="Rho_GTPase_activation_prot"/>
</dbReference>
<evidence type="ECO:0000256" key="2">
    <source>
        <dbReference type="SAM" id="MobiDB-lite"/>
    </source>
</evidence>
<dbReference type="Proteomes" id="UP000694415">
    <property type="component" value="Unplaced"/>
</dbReference>
<feature type="compositionally biased region" description="Polar residues" evidence="2">
    <location>
        <begin position="758"/>
        <end position="777"/>
    </location>
</feature>
<proteinExistence type="predicted"/>
<accession>A0A8C6GLV1</accession>
<dbReference type="PANTHER" id="PTHR46150:SF1">
    <property type="entry name" value="RHO GTPASE-ACTIVATING PROTEIN SYDE2"/>
    <property type="match status" value="1"/>
</dbReference>
<feature type="region of interest" description="Disordered" evidence="2">
    <location>
        <begin position="945"/>
        <end position="972"/>
    </location>
</feature>
<feature type="compositionally biased region" description="Basic and acidic residues" evidence="2">
    <location>
        <begin position="747"/>
        <end position="757"/>
    </location>
</feature>
<feature type="region of interest" description="Disordered" evidence="2">
    <location>
        <begin position="92"/>
        <end position="121"/>
    </location>
</feature>
<dbReference type="InterPro" id="IPR052118">
    <property type="entry name" value="Rho-GAP_regulator"/>
</dbReference>
<feature type="region of interest" description="Disordered" evidence="2">
    <location>
        <begin position="232"/>
        <end position="333"/>
    </location>
</feature>
<evidence type="ECO:0000256" key="1">
    <source>
        <dbReference type="ARBA" id="ARBA00022468"/>
    </source>
</evidence>
<feature type="region of interest" description="Disordered" evidence="2">
    <location>
        <begin position="747"/>
        <end position="845"/>
    </location>
</feature>
<feature type="region of interest" description="Disordered" evidence="2">
    <location>
        <begin position="548"/>
        <end position="569"/>
    </location>
</feature>
<reference evidence="4" key="1">
    <citation type="submission" date="2025-08" db="UniProtKB">
        <authorList>
            <consortium name="Ensembl"/>
        </authorList>
    </citation>
    <scope>IDENTIFICATION</scope>
</reference>
<dbReference type="Gene3D" id="2.60.40.150">
    <property type="entry name" value="C2 domain"/>
    <property type="match status" value="1"/>
</dbReference>
<feature type="region of interest" description="Disordered" evidence="2">
    <location>
        <begin position="357"/>
        <end position="431"/>
    </location>
</feature>
<feature type="region of interest" description="Disordered" evidence="2">
    <location>
        <begin position="169"/>
        <end position="191"/>
    </location>
</feature>
<dbReference type="PROSITE" id="PS50238">
    <property type="entry name" value="RHOGAP"/>
    <property type="match status" value="1"/>
</dbReference>
<feature type="region of interest" description="Disordered" evidence="2">
    <location>
        <begin position="601"/>
        <end position="623"/>
    </location>
</feature>
<feature type="compositionally biased region" description="Low complexity" evidence="2">
    <location>
        <begin position="265"/>
        <end position="282"/>
    </location>
</feature>
<evidence type="ECO:0000259" key="3">
    <source>
        <dbReference type="PROSITE" id="PS50238"/>
    </source>
</evidence>
<dbReference type="GO" id="GO:0005096">
    <property type="term" value="F:GTPase activator activity"/>
    <property type="evidence" value="ECO:0007669"/>
    <property type="project" value="UniProtKB-KW"/>
</dbReference>
<dbReference type="Gene3D" id="1.10.555.10">
    <property type="entry name" value="Rho GTPase activation protein"/>
    <property type="match status" value="1"/>
</dbReference>
<dbReference type="InterPro" id="IPR057459">
    <property type="entry name" value="SYDE1/2_C2"/>
</dbReference>
<reference evidence="4" key="2">
    <citation type="submission" date="2025-09" db="UniProtKB">
        <authorList>
            <consortium name="Ensembl"/>
        </authorList>
    </citation>
    <scope>IDENTIFICATION</scope>
</reference>
<dbReference type="Pfam" id="PF00620">
    <property type="entry name" value="RhoGAP"/>
    <property type="match status" value="1"/>
</dbReference>
<dbReference type="FunFam" id="1.10.555.10:FF:000031">
    <property type="entry name" value="rho GTPase-activating protein 100F isoform X6"/>
    <property type="match status" value="1"/>
</dbReference>
<dbReference type="SMART" id="SM00324">
    <property type="entry name" value="RhoGAP"/>
    <property type="match status" value="1"/>
</dbReference>
<feature type="compositionally biased region" description="Gly residues" evidence="2">
    <location>
        <begin position="92"/>
        <end position="101"/>
    </location>
</feature>
<dbReference type="PANTHER" id="PTHR46150">
    <property type="entry name" value="RHO GTPASE-ACTIVATING PROTEIN 100F"/>
    <property type="match status" value="1"/>
</dbReference>
<dbReference type="InterPro" id="IPR000198">
    <property type="entry name" value="RhoGAP_dom"/>
</dbReference>
<dbReference type="InterPro" id="IPR035892">
    <property type="entry name" value="C2_domain_sf"/>
</dbReference>
<feature type="compositionally biased region" description="Basic and acidic residues" evidence="2">
    <location>
        <begin position="949"/>
        <end position="969"/>
    </location>
</feature>
<dbReference type="GO" id="GO:0097060">
    <property type="term" value="C:synaptic membrane"/>
    <property type="evidence" value="ECO:0007669"/>
    <property type="project" value="TreeGrafter"/>
</dbReference>
<feature type="compositionally biased region" description="Basic and acidic residues" evidence="2">
    <location>
        <begin position="603"/>
        <end position="618"/>
    </location>
</feature>
<organism evidence="4 5">
    <name type="scientific">Mus spicilegus</name>
    <name type="common">Mound-building mouse</name>
    <dbReference type="NCBI Taxonomy" id="10103"/>
    <lineage>
        <taxon>Eukaryota</taxon>
        <taxon>Metazoa</taxon>
        <taxon>Chordata</taxon>
        <taxon>Craniata</taxon>
        <taxon>Vertebrata</taxon>
        <taxon>Euteleostomi</taxon>
        <taxon>Mammalia</taxon>
        <taxon>Eutheria</taxon>
        <taxon>Euarchontoglires</taxon>
        <taxon>Glires</taxon>
        <taxon>Rodentia</taxon>
        <taxon>Myomorpha</taxon>
        <taxon>Muroidea</taxon>
        <taxon>Muridae</taxon>
        <taxon>Murinae</taxon>
        <taxon>Mus</taxon>
        <taxon>Mus</taxon>
    </lineage>
</organism>
<feature type="region of interest" description="Disordered" evidence="2">
    <location>
        <begin position="1"/>
        <end position="38"/>
    </location>
</feature>
<evidence type="ECO:0000313" key="5">
    <source>
        <dbReference type="Proteomes" id="UP000694415"/>
    </source>
</evidence>
<feature type="compositionally biased region" description="Low complexity" evidence="2">
    <location>
        <begin position="370"/>
        <end position="385"/>
    </location>
</feature>
<sequence length="1515" mass="165620">MPGASGGQKRASEPLTLESYTRAASDPYSRATSPAPQIPFQQFRGAGNRSEHLGDNAPVRYTCTRTWSVQTVFVTLKLGLAAPEPRLVQGAAGRGRGGWRGGSPTRSTFPSLQPRRPRPRSAHLGNAACWPARPVAALVPGHARCGARAPLHRPAAAELCQVCEELARTGRGHGEPPPPPARDSEPAPRPGRAGLLRAALMAEPLRRTLGRLRERHAPGALGLHADSVAASLSEGRSPPHELAGPGMERPAWGTEQPGARVPWSRGAQEAAALGRALARASPGAGGSGDDDGEDEGADYYENLPAGCAPEGAEALRASPSRAPGSSPGMEGGRLETGRLQTQLREAYYLLIQAMHDLPPDSGTRRGGPAGARAQGQQPPLPRGAAVRPACSLRGGDRPPQQVSPPRSPPTESREGRPSSPRMQLSSCRSLESLRVSRRPPLLQRWASDSCIRCGAHRDRDEPQPRGGGMDGWSPGSHRAATSAALLPPICHDPSGSSGRPFKDPVGTSVISSSQEDHPEDLPLLKPPAVTVKKLQKWMYKGRLLSLGMKGRDRGTAPKVPEAQTTSPNLGSWKVHENHVLVTTDQRITLTADLFENVYGSPLKKGEPEDVRGPAELRGHQPLNNITVSKKRNWLYQSTLRSQSLDESKRSQDRRYFSLSPVSPPKHWLSHRPHCTHAVCNAASATLSRNGSSAFSEDNDADDEGEIWYNPIPEDDSLGIAHVLSLEEANTAALKLPVSMLSARDLMKADPPSEDRGDVQTSQSNGINSADSMHSTEIMQHCKQRLGHRTQGSPTAEDSPVLKSASAGPGIIVSTNRTELRAMEPSSPSPSPGKKGSSITWSLPDKIKSPRTVRKLSMKMKRLPEFSRKLGARGALHYVNNPDSTPPLSKWNCREIPQGVTLTSGNTTRNVISRYHLDTTVSSRHSYQKKPLGSSKYSCKGGYLSDGDSPELRTRSSKHGSEHKLGKGRETVPSSCSKNELDIGAFRHYSFADQPKCSQYISGLMSVHFYGAEGLKPPRIDSKDVFCAIQVDSVNKARTALLTCRTTFLDMDHTFNIEIENAQHLKLVVFSWEPTPRRNRVCCHGTVVLPALFRVTKTHQLAVKLEPRGLIYVKVTLMEQWENSLHGLDKNREAVMFGVDIQKVVEKENVGLMVPLLIQKCIVEIEKRGCQVVGLYRLCGSAAVKKELREAFEKDSKTVGLCENQYPDINVITGVLKDYLRELPSPLITKQLYEAVLDAMAKSPLKMSSSGCENEPSDSRLTVDLLDCLPDVEKATLKMLLDHLKLVASYHEVNKMTCQNLAVCFGPVLLNQRQETSTHNNRVFTDSEELASALDFKKHIEVLHYLLQLWPVQRLTVKEPRDSLCLEQSSSLNYLRRKKERPCVLNLSSPDSSGVLRTRQARLDSPLSNRYAGDWSSCGESYSLNTRGNVKDLDYDDSPLEGGESRHYSKTDGAEVMTAQQIPMSGGCTFQTYLTVQTIESTVDQKANLRDLQESIDTLIGNLERELNKTKLNMSV</sequence>
<dbReference type="GeneTree" id="ENSGT01030000234635"/>
<keyword evidence="5" id="KW-1185">Reference proteome</keyword>
<dbReference type="GO" id="GO:0016477">
    <property type="term" value="P:cell migration"/>
    <property type="evidence" value="ECO:0007669"/>
    <property type="project" value="Ensembl"/>
</dbReference>
<dbReference type="GO" id="GO:0046578">
    <property type="term" value="P:regulation of Ras protein signal transduction"/>
    <property type="evidence" value="ECO:0007669"/>
    <property type="project" value="TreeGrafter"/>
</dbReference>
<dbReference type="SUPFAM" id="SSF48350">
    <property type="entry name" value="GTPase activation domain, GAP"/>
    <property type="match status" value="1"/>
</dbReference>
<feature type="compositionally biased region" description="Low complexity" evidence="2">
    <location>
        <begin position="316"/>
        <end position="328"/>
    </location>
</feature>
<feature type="domain" description="Rho-GAP" evidence="3">
    <location>
        <begin position="1138"/>
        <end position="1353"/>
    </location>
</feature>
<feature type="region of interest" description="Disordered" evidence="2">
    <location>
        <begin position="454"/>
        <end position="524"/>
    </location>
</feature>
<protein>
    <submittedName>
        <fullName evidence="4">Synapse defective 1, Rho GTPase, homolog 2 (C. elegans)</fullName>
    </submittedName>
</protein>
<dbReference type="GO" id="GO:0007165">
    <property type="term" value="P:signal transduction"/>
    <property type="evidence" value="ECO:0007669"/>
    <property type="project" value="InterPro"/>
</dbReference>
<dbReference type="Ensembl" id="ENSMSIT00000010006.1">
    <property type="protein sequence ID" value="ENSMSIP00000007859.1"/>
    <property type="gene ID" value="ENSMSIG00000006994.1"/>
</dbReference>
<evidence type="ECO:0000313" key="4">
    <source>
        <dbReference type="Ensembl" id="ENSMSIP00000007859.1"/>
    </source>
</evidence>
<dbReference type="SUPFAM" id="SSF49562">
    <property type="entry name" value="C2 domain (Calcium/lipid-binding domain, CaLB)"/>
    <property type="match status" value="1"/>
</dbReference>
<feature type="compositionally biased region" description="Acidic residues" evidence="2">
    <location>
        <begin position="288"/>
        <end position="298"/>
    </location>
</feature>
<dbReference type="Pfam" id="PF25336">
    <property type="entry name" value="C2_SYDE"/>
    <property type="match status" value="1"/>
</dbReference>
<name>A0A8C6GLV1_MUSSI</name>
<keyword evidence="1" id="KW-0343">GTPase activation</keyword>